<proteinExistence type="predicted"/>
<dbReference type="InterPro" id="IPR051531">
    <property type="entry name" value="N-acetyltransferase"/>
</dbReference>
<organism evidence="2 3">
    <name type="scientific">Achromobacter pestifer</name>
    <dbReference type="NCBI Taxonomy" id="1353889"/>
    <lineage>
        <taxon>Bacteria</taxon>
        <taxon>Pseudomonadati</taxon>
        <taxon>Pseudomonadota</taxon>
        <taxon>Betaproteobacteria</taxon>
        <taxon>Burkholderiales</taxon>
        <taxon>Alcaligenaceae</taxon>
        <taxon>Achromobacter</taxon>
    </lineage>
</organism>
<dbReference type="SUPFAM" id="SSF55729">
    <property type="entry name" value="Acyl-CoA N-acyltransferases (Nat)"/>
    <property type="match status" value="1"/>
</dbReference>
<dbReference type="InterPro" id="IPR000182">
    <property type="entry name" value="GNAT_dom"/>
</dbReference>
<evidence type="ECO:0000313" key="3">
    <source>
        <dbReference type="Proteomes" id="UP000494108"/>
    </source>
</evidence>
<dbReference type="Gene3D" id="3.40.630.30">
    <property type="match status" value="1"/>
</dbReference>
<name>A0A6S6YKM8_9BURK</name>
<dbReference type="PANTHER" id="PTHR43792:SF1">
    <property type="entry name" value="N-ACETYLTRANSFERASE DOMAIN-CONTAINING PROTEIN"/>
    <property type="match status" value="1"/>
</dbReference>
<gene>
    <name evidence="2" type="ORF">LMG3431_00162</name>
</gene>
<protein>
    <recommendedName>
        <fullName evidence="1">N-acetyltransferase domain-containing protein</fullName>
    </recommendedName>
</protein>
<dbReference type="EMBL" id="CADIJX010000001">
    <property type="protein sequence ID" value="CAB3625448.1"/>
    <property type="molecule type" value="Genomic_DNA"/>
</dbReference>
<evidence type="ECO:0000259" key="1">
    <source>
        <dbReference type="PROSITE" id="PS51186"/>
    </source>
</evidence>
<dbReference type="PROSITE" id="PS51186">
    <property type="entry name" value="GNAT"/>
    <property type="match status" value="1"/>
</dbReference>
<sequence>MRKFDGAAATAIIGAAPSLLPETMPALTARVTLRRIQAEDVPMILAMEADPAVMQHSTGVKPATEARHQELLTWLQEPRTELGHWTVLADDLAVGWISLVPLGEDGRIQIAYRFCRAAWGQGYATQAGRQLCGYVWRTLDVPELVAVVWPDNHASKRVLEKLGFAFRVLEPHYGRQTAVYVLPRPAGQSALSS</sequence>
<dbReference type="GO" id="GO:0016747">
    <property type="term" value="F:acyltransferase activity, transferring groups other than amino-acyl groups"/>
    <property type="evidence" value="ECO:0007669"/>
    <property type="project" value="InterPro"/>
</dbReference>
<accession>A0A6S6YKM8</accession>
<feature type="domain" description="N-acetyltransferase" evidence="1">
    <location>
        <begin position="31"/>
        <end position="185"/>
    </location>
</feature>
<keyword evidence="3" id="KW-1185">Reference proteome</keyword>
<dbReference type="Pfam" id="PF13302">
    <property type="entry name" value="Acetyltransf_3"/>
    <property type="match status" value="1"/>
</dbReference>
<dbReference type="InterPro" id="IPR016181">
    <property type="entry name" value="Acyl_CoA_acyltransferase"/>
</dbReference>
<dbReference type="PANTHER" id="PTHR43792">
    <property type="entry name" value="GNAT FAMILY, PUTATIVE (AFU_ORTHOLOGUE AFUA_3G00765)-RELATED-RELATED"/>
    <property type="match status" value="1"/>
</dbReference>
<evidence type="ECO:0000313" key="2">
    <source>
        <dbReference type="EMBL" id="CAB3625448.1"/>
    </source>
</evidence>
<reference evidence="2 3" key="1">
    <citation type="submission" date="2020-04" db="EMBL/GenBank/DDBJ databases">
        <authorList>
            <person name="De Canck E."/>
        </authorList>
    </citation>
    <scope>NUCLEOTIDE SEQUENCE [LARGE SCALE GENOMIC DNA]</scope>
    <source>
        <strain evidence="2 3">LMG 3431</strain>
    </source>
</reference>
<dbReference type="Proteomes" id="UP000494108">
    <property type="component" value="Unassembled WGS sequence"/>
</dbReference>
<dbReference type="AlphaFoldDB" id="A0A6S6YKM8"/>